<dbReference type="EMBL" id="JADBEF010000001">
    <property type="protein sequence ID" value="MBE1563598.1"/>
    <property type="molecule type" value="Genomic_DNA"/>
</dbReference>
<organism evidence="1 2">
    <name type="scientific">Nonomuraea africana</name>
    <dbReference type="NCBI Taxonomy" id="46171"/>
    <lineage>
        <taxon>Bacteria</taxon>
        <taxon>Bacillati</taxon>
        <taxon>Actinomycetota</taxon>
        <taxon>Actinomycetes</taxon>
        <taxon>Streptosporangiales</taxon>
        <taxon>Streptosporangiaceae</taxon>
        <taxon>Nonomuraea</taxon>
    </lineage>
</organism>
<evidence type="ECO:0008006" key="3">
    <source>
        <dbReference type="Google" id="ProtNLM"/>
    </source>
</evidence>
<proteinExistence type="predicted"/>
<sequence>MRVMMQPASLATASVRRHYEDTIQRPVDLATYSSLLGSNLNLLLSLYPTGVAPMWGVTPGKRDVNVGKYRKLRPGDYVFFYGQKRLYLGGLITHLFRNAQLASLLWGIDDDGQTWEYMYSLDDLKGCHITIEEVRDCVTALGPKFFVQNPYIVEGVDAERLIDIAQVDIGDVPVNSSLQNTDLAPEGIPFTGELDRMVSSASRRAGLKRSHVARPSS</sequence>
<accession>A0ABR9KNK3</accession>
<name>A0ABR9KNK3_9ACTN</name>
<keyword evidence="2" id="KW-1185">Reference proteome</keyword>
<evidence type="ECO:0000313" key="1">
    <source>
        <dbReference type="EMBL" id="MBE1563598.1"/>
    </source>
</evidence>
<comment type="caution">
    <text evidence="1">The sequence shown here is derived from an EMBL/GenBank/DDBJ whole genome shotgun (WGS) entry which is preliminary data.</text>
</comment>
<protein>
    <recommendedName>
        <fullName evidence="3">EVE domain-containing protein</fullName>
    </recommendedName>
</protein>
<dbReference type="RefSeq" id="WP_192778143.1">
    <property type="nucleotide sequence ID" value="NZ_BAAASY010000006.1"/>
</dbReference>
<evidence type="ECO:0000313" key="2">
    <source>
        <dbReference type="Proteomes" id="UP000661607"/>
    </source>
</evidence>
<reference evidence="1 2" key="1">
    <citation type="submission" date="2020-10" db="EMBL/GenBank/DDBJ databases">
        <title>Sequencing the genomes of 1000 actinobacteria strains.</title>
        <authorList>
            <person name="Klenk H.-P."/>
        </authorList>
    </citation>
    <scope>NUCLEOTIDE SEQUENCE [LARGE SCALE GENOMIC DNA]</scope>
    <source>
        <strain evidence="1 2">DSM 43748</strain>
    </source>
</reference>
<dbReference type="Proteomes" id="UP000661607">
    <property type="component" value="Unassembled WGS sequence"/>
</dbReference>
<gene>
    <name evidence="1" type="ORF">H4W81_006377</name>
</gene>